<dbReference type="HOGENOM" id="CLU_3013446_0_0_10"/>
<protein>
    <recommendedName>
        <fullName evidence="3">Glyoxalase</fullName>
    </recommendedName>
</protein>
<dbReference type="eggNOG" id="COG0346">
    <property type="taxonomic scope" value="Bacteria"/>
</dbReference>
<dbReference type="SUPFAM" id="SSF54593">
    <property type="entry name" value="Glyoxalase/Bleomycin resistance protein/Dihydroxybiphenyl dioxygenase"/>
    <property type="match status" value="1"/>
</dbReference>
<keyword evidence="2" id="KW-1185">Reference proteome</keyword>
<dbReference type="InterPro" id="IPR029068">
    <property type="entry name" value="Glyas_Bleomycin-R_OHBP_Dase"/>
</dbReference>
<dbReference type="Proteomes" id="UP000001654">
    <property type="component" value="Chromosome"/>
</dbReference>
<proteinExistence type="predicted"/>
<dbReference type="KEGG" id="zpr:ZPR_0460"/>
<evidence type="ECO:0000313" key="1">
    <source>
        <dbReference type="EMBL" id="ADF50818.1"/>
    </source>
</evidence>
<dbReference type="AlphaFoldDB" id="D5BET9"/>
<accession>D5BET9</accession>
<evidence type="ECO:0000313" key="2">
    <source>
        <dbReference type="Proteomes" id="UP000001654"/>
    </source>
</evidence>
<dbReference type="STRING" id="655815.ZPR_0460"/>
<evidence type="ECO:0008006" key="3">
    <source>
        <dbReference type="Google" id="ProtNLM"/>
    </source>
</evidence>
<gene>
    <name evidence="1" type="ordered locus">ZPR_0460</name>
</gene>
<reference evidence="1 2" key="1">
    <citation type="journal article" date="2010" name="BMC Genomics">
        <title>The complete genome of Zunongwangia profunda SM-A87 reveals its adaptation to the deep-sea environment and ecological role in sedimentary organic nitrogen degradation.</title>
        <authorList>
            <person name="Qin Q.L."/>
            <person name="Zhang X.Y."/>
            <person name="Wang X.M."/>
            <person name="Liu G.M."/>
            <person name="Chen X.L."/>
            <person name="Xie B.B."/>
            <person name="Dang H.Y."/>
            <person name="Zhou B.C."/>
            <person name="Yu J."/>
            <person name="Zhang Y.Z."/>
        </authorList>
    </citation>
    <scope>NUCLEOTIDE SEQUENCE [LARGE SCALE GENOMIC DNA]</scope>
    <source>
        <strain evidence="2">DSM 18752 / CCTCC AB 206139 / SM-A87</strain>
    </source>
</reference>
<name>D5BET9_ZUNPS</name>
<organism evidence="1 2">
    <name type="scientific">Zunongwangia profunda (strain DSM 18752 / CCTCC AB 206139 / SM-A87)</name>
    <name type="common">Wangia profunda</name>
    <dbReference type="NCBI Taxonomy" id="655815"/>
    <lineage>
        <taxon>Bacteria</taxon>
        <taxon>Pseudomonadati</taxon>
        <taxon>Bacteroidota</taxon>
        <taxon>Flavobacteriia</taxon>
        <taxon>Flavobacteriales</taxon>
        <taxon>Flavobacteriaceae</taxon>
        <taxon>Zunongwangia</taxon>
    </lineage>
</organism>
<sequence>MKNRVTGIGGIFFKSEDPNEAKAWYKKHLGLNTDDYGCTFWWKIKIATTVLHNGAL</sequence>
<dbReference type="EMBL" id="CP001650">
    <property type="protein sequence ID" value="ADF50818.1"/>
    <property type="molecule type" value="Genomic_DNA"/>
</dbReference>